<evidence type="ECO:0008006" key="8">
    <source>
        <dbReference type="Google" id="ProtNLM"/>
    </source>
</evidence>
<keyword evidence="4" id="KW-1133">Transmembrane helix</keyword>
<dbReference type="Proteomes" id="UP000324832">
    <property type="component" value="Unassembled WGS sequence"/>
</dbReference>
<reference evidence="6 7" key="1">
    <citation type="submission" date="2017-07" db="EMBL/GenBank/DDBJ databases">
        <authorList>
            <person name="Talla V."/>
            <person name="Backstrom N."/>
        </authorList>
    </citation>
    <scope>NUCLEOTIDE SEQUENCE [LARGE SCALE GENOMIC DNA]</scope>
</reference>
<dbReference type="SUPFAM" id="SSF52058">
    <property type="entry name" value="L domain-like"/>
    <property type="match status" value="3"/>
</dbReference>
<evidence type="ECO:0000256" key="5">
    <source>
        <dbReference type="SAM" id="SignalP"/>
    </source>
</evidence>
<dbReference type="PROSITE" id="PS51450">
    <property type="entry name" value="LRR"/>
    <property type="match status" value="3"/>
</dbReference>
<protein>
    <recommendedName>
        <fullName evidence="8">TIR domain-containing protein</fullName>
    </recommendedName>
</protein>
<evidence type="ECO:0000256" key="4">
    <source>
        <dbReference type="SAM" id="Phobius"/>
    </source>
</evidence>
<dbReference type="InterPro" id="IPR032675">
    <property type="entry name" value="LRR_dom_sf"/>
</dbReference>
<name>A0A5E4QRR3_9NEOP</name>
<accession>A0A5E4QRR3</accession>
<evidence type="ECO:0000313" key="6">
    <source>
        <dbReference type="EMBL" id="VVD00393.1"/>
    </source>
</evidence>
<dbReference type="PANTHER" id="PTHR24373:SF370">
    <property type="entry name" value="FISH-LIPS, ISOFORM E"/>
    <property type="match status" value="1"/>
</dbReference>
<gene>
    <name evidence="6" type="ORF">LSINAPIS_LOCUS11039</name>
</gene>
<dbReference type="InterPro" id="IPR001611">
    <property type="entry name" value="Leu-rich_rpt"/>
</dbReference>
<keyword evidence="2 5" id="KW-0732">Signal</keyword>
<sequence length="795" mass="91558">MACKLIQVLTIALAIHVIDATRLMCPSHPNCVCGGTFALELNCNIDGQVVKINLLPNTYISIRCENVSSLDYSKLPKCANEMNNFKSVSFKDCPVPKTSFKDVLEQLGVSKTMSLIFQNAKNLPGYFDRRHFAGLQDLTKLLLSVSGITHLPDNLFMDVHNLTWLNIRCNSINISEQLFKPLEKLETLEISHNQMTNVSANLFSHLAFLRKLSLWQSNVTWFSKDFFTGVNVLEELDLSSNGLNELPTLIFKPLIKLRKLTLFSNKFSTLPQNLFSTNNNLETVIILNNDVKMRELPRRLFGNLLNLKQIYIQRCGLEIVPYDVFGNSSQLTNISVAYNDIQSLQESTFNDQINLLELDLSHNKLKNLEPKLFSSLVRLEKLNLAHNTIEEISGLTFSSLLSLIDLNMEHNNLKTISSYLFINNKQRMSISFAYNDLDFVNKELSNNSWIVKRISPFAMTYNLKLLNLSHNQFDVIQDDWWINGHDYLDISHNSIQYLTNQAIDADLRLGNKLIKHIWISQNPLKCNCRNFKFLDIIKERTNVKVMDENSIHCSVWTREACNIRFVIFVCFISISASLSTITMICYFKYKRHIHSVLKNQLFNISHSCEKKDKERSVILKYSEKDEEFVFKEILPGLNVHKSLKVHMKPISANTSTYNFIKRLKNSSNERDTTLVIFSSNYLMSAYSHVDIKKIRGEMLNAKNTVFVFTDMGAENSIYAFLKEQRDRRTTILWNNPNFWNILLPVLSKEKCKLSFRVSDIQRARIDPSNVSKFNFQTQNLAASINTSDTFAHCQV</sequence>
<dbReference type="SMART" id="SM00369">
    <property type="entry name" value="LRR_TYP"/>
    <property type="match status" value="11"/>
</dbReference>
<dbReference type="Gene3D" id="3.40.50.10140">
    <property type="entry name" value="Toll/interleukin-1 receptor homology (TIR) domain"/>
    <property type="match status" value="1"/>
</dbReference>
<dbReference type="AlphaFoldDB" id="A0A5E4QRR3"/>
<organism evidence="6 7">
    <name type="scientific">Leptidea sinapis</name>
    <dbReference type="NCBI Taxonomy" id="189913"/>
    <lineage>
        <taxon>Eukaryota</taxon>
        <taxon>Metazoa</taxon>
        <taxon>Ecdysozoa</taxon>
        <taxon>Arthropoda</taxon>
        <taxon>Hexapoda</taxon>
        <taxon>Insecta</taxon>
        <taxon>Pterygota</taxon>
        <taxon>Neoptera</taxon>
        <taxon>Endopterygota</taxon>
        <taxon>Lepidoptera</taxon>
        <taxon>Glossata</taxon>
        <taxon>Ditrysia</taxon>
        <taxon>Papilionoidea</taxon>
        <taxon>Pieridae</taxon>
        <taxon>Dismorphiinae</taxon>
        <taxon>Leptidea</taxon>
    </lineage>
</organism>
<keyword evidence="7" id="KW-1185">Reference proteome</keyword>
<evidence type="ECO:0000256" key="1">
    <source>
        <dbReference type="ARBA" id="ARBA00022614"/>
    </source>
</evidence>
<dbReference type="InterPro" id="IPR050328">
    <property type="entry name" value="Dev_Immune_Receptor"/>
</dbReference>
<dbReference type="Gene3D" id="3.80.10.10">
    <property type="entry name" value="Ribonuclease Inhibitor"/>
    <property type="match status" value="2"/>
</dbReference>
<dbReference type="EMBL" id="FZQP02004667">
    <property type="protein sequence ID" value="VVD00393.1"/>
    <property type="molecule type" value="Genomic_DNA"/>
</dbReference>
<evidence type="ECO:0000256" key="2">
    <source>
        <dbReference type="ARBA" id="ARBA00022729"/>
    </source>
</evidence>
<evidence type="ECO:0000256" key="3">
    <source>
        <dbReference type="ARBA" id="ARBA00022737"/>
    </source>
</evidence>
<keyword evidence="3" id="KW-0677">Repeat</keyword>
<dbReference type="Pfam" id="PF13855">
    <property type="entry name" value="LRR_8"/>
    <property type="match status" value="3"/>
</dbReference>
<feature type="chain" id="PRO_5022906286" description="TIR domain-containing protein" evidence="5">
    <location>
        <begin position="21"/>
        <end position="795"/>
    </location>
</feature>
<dbReference type="SUPFAM" id="SSF52200">
    <property type="entry name" value="Toll/Interleukin receptor TIR domain"/>
    <property type="match status" value="1"/>
</dbReference>
<keyword evidence="4" id="KW-0812">Transmembrane</keyword>
<feature type="signal peptide" evidence="5">
    <location>
        <begin position="1"/>
        <end position="20"/>
    </location>
</feature>
<dbReference type="InterPro" id="IPR003591">
    <property type="entry name" value="Leu-rich_rpt_typical-subtyp"/>
</dbReference>
<keyword evidence="1" id="KW-0433">Leucine-rich repeat</keyword>
<feature type="transmembrane region" description="Helical" evidence="4">
    <location>
        <begin position="565"/>
        <end position="587"/>
    </location>
</feature>
<dbReference type="InterPro" id="IPR035897">
    <property type="entry name" value="Toll_tir_struct_dom_sf"/>
</dbReference>
<keyword evidence="4" id="KW-0472">Membrane</keyword>
<evidence type="ECO:0000313" key="7">
    <source>
        <dbReference type="Proteomes" id="UP000324832"/>
    </source>
</evidence>
<dbReference type="PANTHER" id="PTHR24373">
    <property type="entry name" value="SLIT RELATED LEUCINE-RICH REPEAT NEURONAL PROTEIN"/>
    <property type="match status" value="1"/>
</dbReference>
<proteinExistence type="predicted"/>